<dbReference type="EMBL" id="AWWI01000048">
    <property type="protein sequence ID" value="PIL21042.1"/>
    <property type="molecule type" value="Genomic_DNA"/>
</dbReference>
<reference evidence="1 2" key="1">
    <citation type="submission" date="2013-09" db="EMBL/GenBank/DDBJ databases">
        <title>Genome sequencing of Phaeobacter antarcticus sp. nov. SM1211.</title>
        <authorList>
            <person name="Zhang X.-Y."/>
            <person name="Liu C."/>
            <person name="Chen X.-L."/>
            <person name="Xie B.-B."/>
            <person name="Qin Q.-L."/>
            <person name="Rong J.-C."/>
            <person name="Zhang Y.-Z."/>
        </authorList>
    </citation>
    <scope>NUCLEOTIDE SEQUENCE [LARGE SCALE GENOMIC DNA]</scope>
    <source>
        <strain evidence="1 2">SM1211</strain>
    </source>
</reference>
<dbReference type="AlphaFoldDB" id="A0A2G8RHQ5"/>
<dbReference type="Proteomes" id="UP000231259">
    <property type="component" value="Unassembled WGS sequence"/>
</dbReference>
<keyword evidence="2" id="KW-1185">Reference proteome</keyword>
<name>A0A2G8RHQ5_9RHOB</name>
<proteinExistence type="predicted"/>
<sequence length="50" mass="5846">MILYDFFLLTVRKSNLKLEIKNTQKILRIDTYNLAPLLILGDSNGLYFVL</sequence>
<evidence type="ECO:0000313" key="1">
    <source>
        <dbReference type="EMBL" id="PIL21042.1"/>
    </source>
</evidence>
<evidence type="ECO:0000313" key="2">
    <source>
        <dbReference type="Proteomes" id="UP000231259"/>
    </source>
</evidence>
<organism evidence="1 2">
    <name type="scientific">Puniceibacterium antarcticum</name>
    <dbReference type="NCBI Taxonomy" id="1206336"/>
    <lineage>
        <taxon>Bacteria</taxon>
        <taxon>Pseudomonadati</taxon>
        <taxon>Pseudomonadota</taxon>
        <taxon>Alphaproteobacteria</taxon>
        <taxon>Rhodobacterales</taxon>
        <taxon>Paracoccaceae</taxon>
        <taxon>Puniceibacterium</taxon>
    </lineage>
</organism>
<gene>
    <name evidence="1" type="ORF">P775_06645</name>
</gene>
<accession>A0A2G8RHQ5</accession>
<protein>
    <submittedName>
        <fullName evidence="1">Uncharacterized protein</fullName>
    </submittedName>
</protein>
<comment type="caution">
    <text evidence="1">The sequence shown here is derived from an EMBL/GenBank/DDBJ whole genome shotgun (WGS) entry which is preliminary data.</text>
</comment>